<accession>A0A133UFV1</accession>
<name>A0A133UFV1_9EURY</name>
<dbReference type="InterPro" id="IPR048068">
    <property type="entry name" value="LarA-like"/>
</dbReference>
<dbReference type="Pfam" id="PF21113">
    <property type="entry name" value="LarA_C"/>
    <property type="match status" value="1"/>
</dbReference>
<dbReference type="Pfam" id="PF09861">
    <property type="entry name" value="Lar_N"/>
    <property type="match status" value="1"/>
</dbReference>
<dbReference type="Gene3D" id="3.40.50.11440">
    <property type="match status" value="1"/>
</dbReference>
<evidence type="ECO:0000259" key="2">
    <source>
        <dbReference type="Pfam" id="PF21113"/>
    </source>
</evidence>
<protein>
    <submittedName>
        <fullName evidence="3">Uncharacterized protein</fullName>
    </submittedName>
</protein>
<dbReference type="PANTHER" id="PTHR33171">
    <property type="entry name" value="LAR_N DOMAIN-CONTAINING PROTEIN"/>
    <property type="match status" value="1"/>
</dbReference>
<comment type="caution">
    <text evidence="3">The sequence shown here is derived from an EMBL/GenBank/DDBJ whole genome shotgun (WGS) entry which is preliminary data.</text>
</comment>
<evidence type="ECO:0000313" key="3">
    <source>
        <dbReference type="EMBL" id="KXA93059.1"/>
    </source>
</evidence>
<reference evidence="3 4" key="1">
    <citation type="journal article" date="2016" name="Sci. Rep.">
        <title>Metabolic traits of an uncultured archaeal lineage -MSBL1- from brine pools of the Red Sea.</title>
        <authorList>
            <person name="Mwirichia R."/>
            <person name="Alam I."/>
            <person name="Rashid M."/>
            <person name="Vinu M."/>
            <person name="Ba-Alawi W."/>
            <person name="Anthony Kamau A."/>
            <person name="Kamanda Ngugi D."/>
            <person name="Goker M."/>
            <person name="Klenk H.P."/>
            <person name="Bajic V."/>
            <person name="Stingl U."/>
        </authorList>
    </citation>
    <scope>NUCLEOTIDE SEQUENCE [LARGE SCALE GENOMIC DNA]</scope>
    <source>
        <strain evidence="3">SCGC-AAA259E17</strain>
    </source>
</reference>
<dbReference type="Proteomes" id="UP000070373">
    <property type="component" value="Unassembled WGS sequence"/>
</dbReference>
<gene>
    <name evidence="3" type="ORF">AKJ64_01500</name>
</gene>
<sequence>MKINFPYGDSSLDLNVPESNLLRVLDRKEMAGLSDEVGAIRESLENPIGDDPLSDKVGEGDEIVVIVDDNTRPCPDKLLLSPLLERLRGAGVDTDDISIVIAYGLHPPLNKKGQIDLLGEDIVEGYRIVNHDPGDTERLGETSKGVPIEVNKEVLEADFRISTGLIEPHFFAGFSGGRKSIMPGVSGREAIYGNHGYEMIEDTHSRPGELEDNPIYRDSIEHADRADLNFILNVLLDDRDEIIGAVAGDPIEAHLEGVRMERERVVSKVERGADIVITTNSGAPLDLNLYQTVKGIYHASLAAKDGGIILVASECGEGIGPESFLSLHERADGPEEVKEIIRNEEPIGVQWENQLLARVREKNDIYLRSSLDDESVENMMMEPVGTLKDGLRRAMEEMGRDCDIIAVPEGPMVIPEVS</sequence>
<dbReference type="GO" id="GO:0050043">
    <property type="term" value="F:lactate racemase activity"/>
    <property type="evidence" value="ECO:0007669"/>
    <property type="project" value="InterPro"/>
</dbReference>
<organism evidence="3 4">
    <name type="scientific">candidate division MSBL1 archaeon SCGC-AAA259E17</name>
    <dbReference type="NCBI Taxonomy" id="1698263"/>
    <lineage>
        <taxon>Archaea</taxon>
        <taxon>Methanobacteriati</taxon>
        <taxon>Methanobacteriota</taxon>
        <taxon>candidate division MSBL1</taxon>
    </lineage>
</organism>
<dbReference type="PANTHER" id="PTHR33171:SF17">
    <property type="entry name" value="LARA-LIKE N-TERMINAL DOMAIN-CONTAINING PROTEIN"/>
    <property type="match status" value="1"/>
</dbReference>
<keyword evidence="4" id="KW-1185">Reference proteome</keyword>
<dbReference type="InterPro" id="IPR018657">
    <property type="entry name" value="LarA-like_N"/>
</dbReference>
<evidence type="ECO:0000259" key="1">
    <source>
        <dbReference type="Pfam" id="PF09861"/>
    </source>
</evidence>
<proteinExistence type="predicted"/>
<dbReference type="NCBIfam" id="NF033504">
    <property type="entry name" value="Ni_dep_LarA"/>
    <property type="match status" value="1"/>
</dbReference>
<dbReference type="AlphaFoldDB" id="A0A133UFV1"/>
<evidence type="ECO:0000313" key="4">
    <source>
        <dbReference type="Proteomes" id="UP000070373"/>
    </source>
</evidence>
<dbReference type="Gene3D" id="3.90.226.30">
    <property type="match status" value="1"/>
</dbReference>
<feature type="domain" description="Lactate racemase C-terminal" evidence="2">
    <location>
        <begin position="272"/>
        <end position="414"/>
    </location>
</feature>
<dbReference type="EMBL" id="LHXN01000017">
    <property type="protein sequence ID" value="KXA93059.1"/>
    <property type="molecule type" value="Genomic_DNA"/>
</dbReference>
<dbReference type="InterPro" id="IPR048520">
    <property type="entry name" value="LarA_C"/>
</dbReference>
<feature type="domain" description="LarA-like N-terminal" evidence="1">
    <location>
        <begin position="7"/>
        <end position="205"/>
    </location>
</feature>
<dbReference type="InterPro" id="IPR047926">
    <property type="entry name" value="Ni_dep_LarA"/>
</dbReference>
<dbReference type="InterPro" id="IPR043166">
    <property type="entry name" value="LarA-like_C"/>
</dbReference>